<name>G9N9T2_HYPVG</name>
<dbReference type="InterPro" id="IPR056884">
    <property type="entry name" value="NPHP3-like_N"/>
</dbReference>
<dbReference type="GeneID" id="25790366"/>
<dbReference type="PANTHER" id="PTHR40619:SF3">
    <property type="entry name" value="FUNGAL STAND N-TERMINAL GOODBYE DOMAIN-CONTAINING PROTEIN"/>
    <property type="match status" value="1"/>
</dbReference>
<evidence type="ECO:0000256" key="2">
    <source>
        <dbReference type="SAM" id="MobiDB-lite"/>
    </source>
</evidence>
<dbReference type="Proteomes" id="UP000007115">
    <property type="component" value="Unassembled WGS sequence"/>
</dbReference>
<dbReference type="Pfam" id="PF24883">
    <property type="entry name" value="NPHP3_N"/>
    <property type="match status" value="1"/>
</dbReference>
<gene>
    <name evidence="4" type="ORF">TRIVIDRAFT_206293</name>
</gene>
<dbReference type="PANTHER" id="PTHR40619">
    <property type="entry name" value="FUNGAL STAND N-TERMINAL GOODBYE DOMAIN-CONTAINING PROTEIN"/>
    <property type="match status" value="1"/>
</dbReference>
<dbReference type="OMA" id="ERIVIMS"/>
<dbReference type="eggNOG" id="ENOG502SHRF">
    <property type="taxonomic scope" value="Eukaryota"/>
</dbReference>
<dbReference type="STRING" id="413071.G9N9T2"/>
<dbReference type="VEuPathDB" id="FungiDB:TRIVIDRAFT_206293"/>
<sequence>MRPKDSQYTAQYFDLGRKVQGVVPSWRVGKAIDLERGKYVPDQSAIDNKSVVGTQDKCQTPNQLSPTSQLGDIGDPEKFWGLIFPEAIAAFITKYPKEPDGLDKLGYSIRNQTTWKSINAQLHRAREVYDGTQVNFQGRCKRALRKLGDSAIEPTTNVVNLVPNIEYVSPVLGAVQLLLNAYKAAYEVRERVTSSFDETEIQELFNDAEVYLITFPDSSKVKDATISLVMTVMKAVEDAIVFFLSKQINRLFSAISRGRKGYQEALIKSLEAIKINSEKLIQQAQNAHLLYTQFNLAAIRTEAKRFHNDAKEQSKYTTLVLNDIYQVSTEACNNVLVMLNDAEENKKRQMQILANQESILNRLAAMEEISRASTPVPLEPITWQNQHTASFNSQFQYGPAPPMYYQQYFQPGQQPIALYSGQTGSFESLSNATQQRPVSPQPRIISSSGILGILNIPLDPDGVDLLAVKEYSYRLPRKYHSRAVQVTQTREFRQWIVTPTSRRLLIHGHFSPHSLDTRQISPLSFFCLLLVRMLRERERYITLVFFCGFHVEDEDSNVGGAAIIRSFIAQLLRQIPFEFMPLDMTIDLDSISKDDCKVSHLCELFVYLVRHLLRRDRTLVCIIDGIGDYETDELESDMLVVIQMLLQFCKTVEHGNGAGPSHGDVKVLATTPFSTEAVQELFLGEGNKNEDDSPFLTMESFPDVNDTSQIVQD</sequence>
<proteinExistence type="predicted"/>
<keyword evidence="5" id="KW-1185">Reference proteome</keyword>
<feature type="domain" description="Nephrocystin 3-like N-terminal" evidence="3">
    <location>
        <begin position="488"/>
        <end position="645"/>
    </location>
</feature>
<dbReference type="HOGENOM" id="CLU_016969_0_0_1"/>
<evidence type="ECO:0000313" key="4">
    <source>
        <dbReference type="EMBL" id="EHK16700.1"/>
    </source>
</evidence>
<dbReference type="OrthoDB" id="5419927at2759"/>
<evidence type="ECO:0000259" key="3">
    <source>
        <dbReference type="Pfam" id="PF24883"/>
    </source>
</evidence>
<evidence type="ECO:0000256" key="1">
    <source>
        <dbReference type="ARBA" id="ARBA00022737"/>
    </source>
</evidence>
<dbReference type="EMBL" id="ABDF02000090">
    <property type="protein sequence ID" value="EHK16700.1"/>
    <property type="molecule type" value="Genomic_DNA"/>
</dbReference>
<comment type="caution">
    <text evidence="4">The sequence shown here is derived from an EMBL/GenBank/DDBJ whole genome shotgun (WGS) entry which is preliminary data.</text>
</comment>
<dbReference type="InParanoid" id="G9N9T2"/>
<organism evidence="4 5">
    <name type="scientific">Hypocrea virens (strain Gv29-8 / FGSC 10586)</name>
    <name type="common">Gliocladium virens</name>
    <name type="synonym">Trichoderma virens</name>
    <dbReference type="NCBI Taxonomy" id="413071"/>
    <lineage>
        <taxon>Eukaryota</taxon>
        <taxon>Fungi</taxon>
        <taxon>Dikarya</taxon>
        <taxon>Ascomycota</taxon>
        <taxon>Pezizomycotina</taxon>
        <taxon>Sordariomycetes</taxon>
        <taxon>Hypocreomycetidae</taxon>
        <taxon>Hypocreales</taxon>
        <taxon>Hypocreaceae</taxon>
        <taxon>Trichoderma</taxon>
    </lineage>
</organism>
<dbReference type="AlphaFoldDB" id="G9N9T2"/>
<reference evidence="4 5" key="1">
    <citation type="journal article" date="2011" name="Genome Biol.">
        <title>Comparative genome sequence analysis underscores mycoparasitism as the ancestral life style of Trichoderma.</title>
        <authorList>
            <person name="Kubicek C.P."/>
            <person name="Herrera-Estrella A."/>
            <person name="Seidl-Seiboth V."/>
            <person name="Martinez D.A."/>
            <person name="Druzhinina I.S."/>
            <person name="Thon M."/>
            <person name="Zeilinger S."/>
            <person name="Casas-Flores S."/>
            <person name="Horwitz B.A."/>
            <person name="Mukherjee P.K."/>
            <person name="Mukherjee M."/>
            <person name="Kredics L."/>
            <person name="Alcaraz L.D."/>
            <person name="Aerts A."/>
            <person name="Antal Z."/>
            <person name="Atanasova L."/>
            <person name="Cervantes-Badillo M.G."/>
            <person name="Challacombe J."/>
            <person name="Chertkov O."/>
            <person name="McCluskey K."/>
            <person name="Coulpier F."/>
            <person name="Deshpande N."/>
            <person name="von Doehren H."/>
            <person name="Ebbole D.J."/>
            <person name="Esquivel-Naranjo E.U."/>
            <person name="Fekete E."/>
            <person name="Flipphi M."/>
            <person name="Glaser F."/>
            <person name="Gomez-Rodriguez E.Y."/>
            <person name="Gruber S."/>
            <person name="Han C."/>
            <person name="Henrissat B."/>
            <person name="Hermosa R."/>
            <person name="Hernandez-Onate M."/>
            <person name="Karaffa L."/>
            <person name="Kosti I."/>
            <person name="Le Crom S."/>
            <person name="Lindquist E."/>
            <person name="Lucas S."/>
            <person name="Luebeck M."/>
            <person name="Luebeck P.S."/>
            <person name="Margeot A."/>
            <person name="Metz B."/>
            <person name="Misra M."/>
            <person name="Nevalainen H."/>
            <person name="Omann M."/>
            <person name="Packer N."/>
            <person name="Perrone G."/>
            <person name="Uresti-Rivera E.E."/>
            <person name="Salamov A."/>
            <person name="Schmoll M."/>
            <person name="Seiboth B."/>
            <person name="Shapiro H."/>
            <person name="Sukno S."/>
            <person name="Tamayo-Ramos J.A."/>
            <person name="Tisch D."/>
            <person name="Wiest A."/>
            <person name="Wilkinson H.H."/>
            <person name="Zhang M."/>
            <person name="Coutinho P.M."/>
            <person name="Kenerley C.M."/>
            <person name="Monte E."/>
            <person name="Baker S.E."/>
            <person name="Grigoriev I.V."/>
        </authorList>
    </citation>
    <scope>NUCLEOTIDE SEQUENCE [LARGE SCALE GENOMIC DNA]</scope>
    <source>
        <strain evidence="5">Gv29-8 / FGSC 10586</strain>
    </source>
</reference>
<dbReference type="RefSeq" id="XP_013950898.1">
    <property type="nucleotide sequence ID" value="XM_014095423.1"/>
</dbReference>
<feature type="region of interest" description="Disordered" evidence="2">
    <location>
        <begin position="694"/>
        <end position="713"/>
    </location>
</feature>
<keyword evidence="1" id="KW-0677">Repeat</keyword>
<protein>
    <recommendedName>
        <fullName evidence="3">Nephrocystin 3-like N-terminal domain-containing protein</fullName>
    </recommendedName>
</protein>
<evidence type="ECO:0000313" key="5">
    <source>
        <dbReference type="Proteomes" id="UP000007115"/>
    </source>
</evidence>
<accession>G9N9T2</accession>